<evidence type="ECO:0000256" key="1">
    <source>
        <dbReference type="SAM" id="MobiDB-lite"/>
    </source>
</evidence>
<reference evidence="2 3" key="1">
    <citation type="journal article" date="2018" name="Sci. Rep.">
        <title>Comparative genomics provides insights into the lifestyle and reveals functional heterogeneity of dark septate endophytic fungi.</title>
        <authorList>
            <person name="Knapp D.G."/>
            <person name="Nemeth J.B."/>
            <person name="Barry K."/>
            <person name="Hainaut M."/>
            <person name="Henrissat B."/>
            <person name="Johnson J."/>
            <person name="Kuo A."/>
            <person name="Lim J.H.P."/>
            <person name="Lipzen A."/>
            <person name="Nolan M."/>
            <person name="Ohm R.A."/>
            <person name="Tamas L."/>
            <person name="Grigoriev I.V."/>
            <person name="Spatafora J.W."/>
            <person name="Nagy L.G."/>
            <person name="Kovacs G.M."/>
        </authorList>
    </citation>
    <scope>NUCLEOTIDE SEQUENCE [LARGE SCALE GENOMIC DNA]</scope>
    <source>
        <strain evidence="2 3">DSE2036</strain>
    </source>
</reference>
<evidence type="ECO:0000313" key="3">
    <source>
        <dbReference type="Proteomes" id="UP000244855"/>
    </source>
</evidence>
<proteinExistence type="predicted"/>
<name>A0A2V1DI03_9PLEO</name>
<dbReference type="STRING" id="97972.A0A2V1DI03"/>
<gene>
    <name evidence="2" type="ORF">DM02DRAFT_658438</name>
</gene>
<dbReference type="AlphaFoldDB" id="A0A2V1DI03"/>
<protein>
    <submittedName>
        <fullName evidence="2">Uncharacterized protein</fullName>
    </submittedName>
</protein>
<accession>A0A2V1DI03</accession>
<dbReference type="OrthoDB" id="5272500at2759"/>
<sequence length="374" mass="39503">MTMMVAESPFTTILPEEVSRLERQDGFALLRDCLKEGVGADFCTTHASPPPPNSTNSPDPRPTWLLHRDMLHALNMPLAALFQRASTLASAALCSQSASDLELAFSGDARGAFLWLQCFLAEEDAWVRTAGCPACVVSDTLSTESHIRLTIAAALLSTAAAAAAPSSSSSVVAATTTTSPDSPAVDAMTTTTTTTSSSPSSNASAAAAEESQAAAVVVQPQLPPLPHIIPALRAAIDADPFWGPDFWSYLFSRATQLSAGIQALMSSMADLESLVTSPTPSPSLTPQKKNNHNPTTATNTNMGVRVKESKLAKRQMRLKREEMELLRRCAVQCWGRALVPRDVRARVLGTAAAAAEEASAGLGGERRGRSLTCP</sequence>
<feature type="region of interest" description="Disordered" evidence="1">
    <location>
        <begin position="275"/>
        <end position="302"/>
    </location>
</feature>
<evidence type="ECO:0000313" key="2">
    <source>
        <dbReference type="EMBL" id="PVH97243.1"/>
    </source>
</evidence>
<dbReference type="Proteomes" id="UP000244855">
    <property type="component" value="Unassembled WGS sequence"/>
</dbReference>
<feature type="region of interest" description="Disordered" evidence="1">
    <location>
        <begin position="171"/>
        <end position="207"/>
    </location>
</feature>
<feature type="compositionally biased region" description="Low complexity" evidence="1">
    <location>
        <begin position="275"/>
        <end position="301"/>
    </location>
</feature>
<dbReference type="EMBL" id="KZ805441">
    <property type="protein sequence ID" value="PVH97243.1"/>
    <property type="molecule type" value="Genomic_DNA"/>
</dbReference>
<organism evidence="2 3">
    <name type="scientific">Periconia macrospinosa</name>
    <dbReference type="NCBI Taxonomy" id="97972"/>
    <lineage>
        <taxon>Eukaryota</taxon>
        <taxon>Fungi</taxon>
        <taxon>Dikarya</taxon>
        <taxon>Ascomycota</taxon>
        <taxon>Pezizomycotina</taxon>
        <taxon>Dothideomycetes</taxon>
        <taxon>Pleosporomycetidae</taxon>
        <taxon>Pleosporales</taxon>
        <taxon>Massarineae</taxon>
        <taxon>Periconiaceae</taxon>
        <taxon>Periconia</taxon>
    </lineage>
</organism>
<keyword evidence="3" id="KW-1185">Reference proteome</keyword>